<reference evidence="1 2" key="1">
    <citation type="journal article" date="2016" name="Front. Microbiol.">
        <title>High-Level Heat Resistance of Spores of Bacillus amyloliquefaciens and Bacillus licheniformis Results from the Presence of a spoVA Operon in a Tn1546 Transposon.</title>
        <authorList>
            <person name="Berendsen E.M."/>
            <person name="Koning R.A."/>
            <person name="Boekhorst J."/>
            <person name="de Jong A."/>
            <person name="Kuipers O.P."/>
            <person name="Wells-Bennik M.H."/>
        </authorList>
    </citation>
    <scope>NUCLEOTIDE SEQUENCE [LARGE SCALE GENOMIC DNA]</scope>
    <source>
        <strain evidence="1 2">B4121</strain>
    </source>
</reference>
<protein>
    <submittedName>
        <fullName evidence="1">Uncharacterized protein</fullName>
    </submittedName>
</protein>
<evidence type="ECO:0000313" key="1">
    <source>
        <dbReference type="EMBL" id="OLF86368.1"/>
    </source>
</evidence>
<gene>
    <name evidence="1" type="ORF">B4121_4559</name>
</gene>
<dbReference type="RefSeq" id="WP_075213353.1">
    <property type="nucleotide sequence ID" value="NZ_LKPO01000029.1"/>
</dbReference>
<accession>A0A7Z1B1B5</accession>
<sequence>MSDVIYVIYYEGERMKAHRRKVAYLTKGAAKSVITSETKNLAYFETKNYYDLPTAEREEIKAEISKRFEIVEYVPKEERQ</sequence>
<dbReference type="AlphaFoldDB" id="A0A7Z1B1B5"/>
<organism evidence="1 2">
    <name type="scientific">Bacillus paralicheniformis</name>
    <dbReference type="NCBI Taxonomy" id="1648923"/>
    <lineage>
        <taxon>Bacteria</taxon>
        <taxon>Bacillati</taxon>
        <taxon>Bacillota</taxon>
        <taxon>Bacilli</taxon>
        <taxon>Bacillales</taxon>
        <taxon>Bacillaceae</taxon>
        <taxon>Bacillus</taxon>
    </lineage>
</organism>
<name>A0A7Z1B1B5_9BACI</name>
<evidence type="ECO:0000313" key="2">
    <source>
        <dbReference type="Proteomes" id="UP000185604"/>
    </source>
</evidence>
<proteinExistence type="predicted"/>
<dbReference type="Proteomes" id="UP000185604">
    <property type="component" value="Unassembled WGS sequence"/>
</dbReference>
<dbReference type="EMBL" id="LKPO01000029">
    <property type="protein sequence ID" value="OLF86368.1"/>
    <property type="molecule type" value="Genomic_DNA"/>
</dbReference>
<comment type="caution">
    <text evidence="1">The sequence shown here is derived from an EMBL/GenBank/DDBJ whole genome shotgun (WGS) entry which is preliminary data.</text>
</comment>